<reference evidence="2 3" key="1">
    <citation type="submission" date="2024-11" db="EMBL/GenBank/DDBJ databases">
        <title>Adaptive evolution of stress response genes in parasites aligns with host niche diversity.</title>
        <authorList>
            <person name="Hahn C."/>
            <person name="Resl P."/>
        </authorList>
    </citation>
    <scope>NUCLEOTIDE SEQUENCE [LARGE SCALE GENOMIC DNA]</scope>
    <source>
        <strain evidence="2">EGGRZ-B1_66</strain>
        <tissue evidence="2">Body</tissue>
    </source>
</reference>
<keyword evidence="3" id="KW-1185">Reference proteome</keyword>
<evidence type="ECO:0000313" key="3">
    <source>
        <dbReference type="Proteomes" id="UP001626550"/>
    </source>
</evidence>
<evidence type="ECO:0000313" key="2">
    <source>
        <dbReference type="EMBL" id="KAL3315155.1"/>
    </source>
</evidence>
<keyword evidence="1" id="KW-1133">Transmembrane helix</keyword>
<proteinExistence type="predicted"/>
<dbReference type="AlphaFoldDB" id="A0ABD2Q6G0"/>
<comment type="caution">
    <text evidence="2">The sequence shown here is derived from an EMBL/GenBank/DDBJ whole genome shotgun (WGS) entry which is preliminary data.</text>
</comment>
<keyword evidence="1" id="KW-0812">Transmembrane</keyword>
<name>A0ABD2Q6G0_9PLAT</name>
<feature type="transmembrane region" description="Helical" evidence="1">
    <location>
        <begin position="31"/>
        <end position="51"/>
    </location>
</feature>
<sequence>MKCTLIDRPLPRGGGVRGKLLGNVEVCGDVLYSRSTSVIASLIITFFCGLLNRENSMLRIFLL</sequence>
<accession>A0ABD2Q6G0</accession>
<protein>
    <submittedName>
        <fullName evidence="2">Uncharacterized protein</fullName>
    </submittedName>
</protein>
<evidence type="ECO:0000256" key="1">
    <source>
        <dbReference type="SAM" id="Phobius"/>
    </source>
</evidence>
<dbReference type="EMBL" id="JBJKFK010000811">
    <property type="protein sequence ID" value="KAL3315155.1"/>
    <property type="molecule type" value="Genomic_DNA"/>
</dbReference>
<organism evidence="2 3">
    <name type="scientific">Cichlidogyrus casuarinus</name>
    <dbReference type="NCBI Taxonomy" id="1844966"/>
    <lineage>
        <taxon>Eukaryota</taxon>
        <taxon>Metazoa</taxon>
        <taxon>Spiralia</taxon>
        <taxon>Lophotrochozoa</taxon>
        <taxon>Platyhelminthes</taxon>
        <taxon>Monogenea</taxon>
        <taxon>Monopisthocotylea</taxon>
        <taxon>Dactylogyridea</taxon>
        <taxon>Ancyrocephalidae</taxon>
        <taxon>Cichlidogyrus</taxon>
    </lineage>
</organism>
<dbReference type="Proteomes" id="UP001626550">
    <property type="component" value="Unassembled WGS sequence"/>
</dbReference>
<gene>
    <name evidence="2" type="ORF">Ciccas_006214</name>
</gene>
<keyword evidence="1" id="KW-0472">Membrane</keyword>